<reference evidence="3" key="1">
    <citation type="journal article" date="2019" name="Int. J. Syst. Evol. Microbiol.">
        <title>The Global Catalogue of Microorganisms (GCM) 10K type strain sequencing project: providing services to taxonomists for standard genome sequencing and annotation.</title>
        <authorList>
            <consortium name="The Broad Institute Genomics Platform"/>
            <consortium name="The Broad Institute Genome Sequencing Center for Infectious Disease"/>
            <person name="Wu L."/>
            <person name="Ma J."/>
        </authorList>
    </citation>
    <scope>NUCLEOTIDE SEQUENCE [LARGE SCALE GENOMIC DNA]</scope>
    <source>
        <strain evidence="3">CGMCC 4.7093</strain>
    </source>
</reference>
<feature type="domain" description="SnoaL-like" evidence="1">
    <location>
        <begin position="8"/>
        <end position="110"/>
    </location>
</feature>
<gene>
    <name evidence="2" type="ORF">ACFPBZ_11440</name>
</gene>
<comment type="caution">
    <text evidence="2">The sequence shown here is derived from an EMBL/GenBank/DDBJ whole genome shotgun (WGS) entry which is preliminary data.</text>
</comment>
<dbReference type="RefSeq" id="WP_378036175.1">
    <property type="nucleotide sequence ID" value="NZ_JBHSIV010000010.1"/>
</dbReference>
<accession>A0ABV9YJN2</accession>
<dbReference type="EMBL" id="JBHSIV010000010">
    <property type="protein sequence ID" value="MFC5062821.1"/>
    <property type="molecule type" value="Genomic_DNA"/>
</dbReference>
<dbReference type="InterPro" id="IPR037401">
    <property type="entry name" value="SnoaL-like"/>
</dbReference>
<evidence type="ECO:0000259" key="1">
    <source>
        <dbReference type="Pfam" id="PF12680"/>
    </source>
</evidence>
<name>A0ABV9YJN2_9PSEU</name>
<dbReference type="SUPFAM" id="SSF54427">
    <property type="entry name" value="NTF2-like"/>
    <property type="match status" value="1"/>
</dbReference>
<protein>
    <submittedName>
        <fullName evidence="2">Nuclear transport factor 2 family protein</fullName>
    </submittedName>
</protein>
<dbReference type="Gene3D" id="3.10.450.50">
    <property type="match status" value="1"/>
</dbReference>
<keyword evidence="3" id="KW-1185">Reference proteome</keyword>
<dbReference type="Proteomes" id="UP001595947">
    <property type="component" value="Unassembled WGS sequence"/>
</dbReference>
<sequence length="128" mass="13698">MTPSTAAQRVLDALAATDTPEPPSDLFAEGAVTWHSFDEVEEPTLVHTLATLRAIRAVIPDFTMADVRTTGDDEQTGLARYVLTGTLPDGSRLHAPAAMVIHLEDGLVTRLEEYVDTAQLAPLFAALG</sequence>
<dbReference type="Pfam" id="PF12680">
    <property type="entry name" value="SnoaL_2"/>
    <property type="match status" value="1"/>
</dbReference>
<proteinExistence type="predicted"/>
<evidence type="ECO:0000313" key="3">
    <source>
        <dbReference type="Proteomes" id="UP001595947"/>
    </source>
</evidence>
<dbReference type="InterPro" id="IPR032710">
    <property type="entry name" value="NTF2-like_dom_sf"/>
</dbReference>
<organism evidence="2 3">
    <name type="scientific">Actinomycetospora atypica</name>
    <dbReference type="NCBI Taxonomy" id="1290095"/>
    <lineage>
        <taxon>Bacteria</taxon>
        <taxon>Bacillati</taxon>
        <taxon>Actinomycetota</taxon>
        <taxon>Actinomycetes</taxon>
        <taxon>Pseudonocardiales</taxon>
        <taxon>Pseudonocardiaceae</taxon>
        <taxon>Actinomycetospora</taxon>
    </lineage>
</organism>
<evidence type="ECO:0000313" key="2">
    <source>
        <dbReference type="EMBL" id="MFC5062821.1"/>
    </source>
</evidence>